<dbReference type="OrthoDB" id="9793335at2"/>
<protein>
    <submittedName>
        <fullName evidence="7">Lipid II:glycine glycyltransferase (Peptidoglycan interpeptide bridge formation enzyme)</fullName>
    </submittedName>
</protein>
<keyword evidence="3" id="KW-0133">Cell shape</keyword>
<keyword evidence="4" id="KW-0573">Peptidoglycan synthesis</keyword>
<dbReference type="PANTHER" id="PTHR36174">
    <property type="entry name" value="LIPID II:GLYCINE GLYCYLTRANSFERASE"/>
    <property type="match status" value="1"/>
</dbReference>
<reference evidence="7 8" key="1">
    <citation type="submission" date="2016-10" db="EMBL/GenBank/DDBJ databases">
        <authorList>
            <person name="de Groot N.N."/>
        </authorList>
    </citation>
    <scope>NUCLEOTIDE SEQUENCE [LARGE SCALE GENOMIC DNA]</scope>
    <source>
        <strain evidence="7 8">MON 2.2</strain>
    </source>
</reference>
<dbReference type="GO" id="GO:0009252">
    <property type="term" value="P:peptidoglycan biosynthetic process"/>
    <property type="evidence" value="ECO:0007669"/>
    <property type="project" value="UniProtKB-KW"/>
</dbReference>
<dbReference type="EMBL" id="LT629688">
    <property type="protein sequence ID" value="SDD22363.1"/>
    <property type="molecule type" value="Genomic_DNA"/>
</dbReference>
<dbReference type="InterPro" id="IPR003447">
    <property type="entry name" value="FEMABX"/>
</dbReference>
<keyword evidence="2 7" id="KW-0808">Transferase</keyword>
<dbReference type="GO" id="GO:0008360">
    <property type="term" value="P:regulation of cell shape"/>
    <property type="evidence" value="ECO:0007669"/>
    <property type="project" value="UniProtKB-KW"/>
</dbReference>
<evidence type="ECO:0000256" key="5">
    <source>
        <dbReference type="ARBA" id="ARBA00023315"/>
    </source>
</evidence>
<keyword evidence="6" id="KW-0961">Cell wall biogenesis/degradation</keyword>
<sequence length="372" mass="41593">MTVTVRSITTAEHLAFVEGLASASYLQTPAWAGAKPEWTSESLGWFDGSTMVGAALVLYRQLPRFKRYLAYLPEGPLLDWDTDRLGELLAPMTRHLKRRGAFGVRIGPPLVWRTWHAATIKAAVADESVRSLTEVRPDVTDPVATRAHNQLRSLGWLPPKPDGEGFAAGQPTYRFWVRLTGQSEESLLKGMNQLWRRNIKKADKSGVTVRVGDRSDLATFHAVYAETARRDGFTPRPLSYFETMFDALQPEAEDRIRLYLAEHEGDLVAATIWTRVGGHVWYAYGASTSAKRDVRGSNAVQWQMMRDALAAGADVYDLRGITDSVANDDPHLGLIQFKVGTGGEAYTYLGEWDLPLNRLLYKAFDVYMARRG</sequence>
<dbReference type="SUPFAM" id="SSF55729">
    <property type="entry name" value="Acyl-CoA N-acyltransferases (Nat)"/>
    <property type="match status" value="2"/>
</dbReference>
<dbReference type="STRING" id="675864.SAMN04489747_0482"/>
<evidence type="ECO:0000256" key="3">
    <source>
        <dbReference type="ARBA" id="ARBA00022960"/>
    </source>
</evidence>
<name>A0A1G6T017_9ACTN</name>
<keyword evidence="8" id="KW-1185">Reference proteome</keyword>
<dbReference type="InterPro" id="IPR050644">
    <property type="entry name" value="PG_Glycine_Bridge_Synth"/>
</dbReference>
<evidence type="ECO:0000256" key="2">
    <source>
        <dbReference type="ARBA" id="ARBA00022679"/>
    </source>
</evidence>
<dbReference type="GO" id="GO:0016755">
    <property type="term" value="F:aminoacyltransferase activity"/>
    <property type="evidence" value="ECO:0007669"/>
    <property type="project" value="InterPro"/>
</dbReference>
<dbReference type="Proteomes" id="UP000198546">
    <property type="component" value="Chromosome i"/>
</dbReference>
<organism evidence="7 8">
    <name type="scientific">Auraticoccus monumenti</name>
    <dbReference type="NCBI Taxonomy" id="675864"/>
    <lineage>
        <taxon>Bacteria</taxon>
        <taxon>Bacillati</taxon>
        <taxon>Actinomycetota</taxon>
        <taxon>Actinomycetes</taxon>
        <taxon>Propionibacteriales</taxon>
        <taxon>Propionibacteriaceae</taxon>
        <taxon>Auraticoccus</taxon>
    </lineage>
</organism>
<comment type="similarity">
    <text evidence="1">Belongs to the FemABX family.</text>
</comment>
<evidence type="ECO:0000256" key="6">
    <source>
        <dbReference type="ARBA" id="ARBA00023316"/>
    </source>
</evidence>
<dbReference type="PROSITE" id="PS51191">
    <property type="entry name" value="FEMABX"/>
    <property type="match status" value="1"/>
</dbReference>
<evidence type="ECO:0000313" key="7">
    <source>
        <dbReference type="EMBL" id="SDD22363.1"/>
    </source>
</evidence>
<evidence type="ECO:0000256" key="1">
    <source>
        <dbReference type="ARBA" id="ARBA00009943"/>
    </source>
</evidence>
<dbReference type="InterPro" id="IPR016181">
    <property type="entry name" value="Acyl_CoA_acyltransferase"/>
</dbReference>
<keyword evidence="5" id="KW-0012">Acyltransferase</keyword>
<dbReference type="Gene3D" id="3.40.630.30">
    <property type="match status" value="2"/>
</dbReference>
<dbReference type="PANTHER" id="PTHR36174:SF1">
    <property type="entry name" value="LIPID II:GLYCINE GLYCYLTRANSFERASE"/>
    <property type="match status" value="1"/>
</dbReference>
<proteinExistence type="inferred from homology"/>
<dbReference type="Pfam" id="PF02388">
    <property type="entry name" value="FemAB"/>
    <property type="match status" value="2"/>
</dbReference>
<evidence type="ECO:0000313" key="8">
    <source>
        <dbReference type="Proteomes" id="UP000198546"/>
    </source>
</evidence>
<gene>
    <name evidence="7" type="ORF">SAMN04489747_0482</name>
</gene>
<accession>A0A1G6T017</accession>
<dbReference type="RefSeq" id="WP_090590285.1">
    <property type="nucleotide sequence ID" value="NZ_LT629688.1"/>
</dbReference>
<evidence type="ECO:0000256" key="4">
    <source>
        <dbReference type="ARBA" id="ARBA00022984"/>
    </source>
</evidence>
<dbReference type="GO" id="GO:0071555">
    <property type="term" value="P:cell wall organization"/>
    <property type="evidence" value="ECO:0007669"/>
    <property type="project" value="UniProtKB-KW"/>
</dbReference>
<dbReference type="AlphaFoldDB" id="A0A1G6T017"/>